<comment type="caution">
    <text evidence="8">The sequence shown here is derived from an EMBL/GenBank/DDBJ whole genome shotgun (WGS) entry which is preliminary data.</text>
</comment>
<evidence type="ECO:0000256" key="6">
    <source>
        <dbReference type="SAM" id="MobiDB-lite"/>
    </source>
</evidence>
<dbReference type="EMBL" id="PVUF01000011">
    <property type="protein sequence ID" value="PRZ46157.1"/>
    <property type="molecule type" value="Genomic_DNA"/>
</dbReference>
<sequence>MFTRSLLPAVLLGVSALPTFADAPRVVTDIAPVQGLVARVMAGVGEPDVLVPPGASPHGYSLRPSDARALSSSDAVFWIGDELEPWLADSLSELAAEATIVSLLDAPGTTRLDFREGVVFAQSDHDHDHDHEDDHDHDHEDGHDHYHADAHHDEDEHAHEDHGHDHDGHDHGDHGHDHSGHSHEGLDPHAWLSPQNGKQWLALIAAELAKIDPANAEIYQSNALAGQTEIDELVQSLGAELEQTDGQFVVFHDAYQYFETSFGLKSLGAISLGDASDPSVARVAEIRDAILAAEVSCVFSEPQFNPGLVRTVTEGAEVASVVIDPLGTKIEAGASFYTDLLADTGARFVECLSN</sequence>
<organism evidence="8 9">
    <name type="scientific">Tritonibacter scottomollicae</name>
    <name type="common">Epibacterium scottomollicae</name>
    <dbReference type="NCBI Taxonomy" id="483013"/>
    <lineage>
        <taxon>Bacteria</taxon>
        <taxon>Pseudomonadati</taxon>
        <taxon>Pseudomonadota</taxon>
        <taxon>Alphaproteobacteria</taxon>
        <taxon>Rhodobacterales</taxon>
        <taxon>Paracoccaceae</taxon>
        <taxon>Tritonibacter</taxon>
    </lineage>
</organism>
<dbReference type="AlphaFoldDB" id="A0A2T1ACA2"/>
<dbReference type="OrthoDB" id="7346865at2"/>
<proteinExistence type="inferred from homology"/>
<dbReference type="Gene3D" id="3.40.50.1980">
    <property type="entry name" value="Nitrogenase molybdenum iron protein domain"/>
    <property type="match status" value="2"/>
</dbReference>
<evidence type="ECO:0000256" key="4">
    <source>
        <dbReference type="ARBA" id="ARBA00022729"/>
    </source>
</evidence>
<evidence type="ECO:0000256" key="2">
    <source>
        <dbReference type="ARBA" id="ARBA00015915"/>
    </source>
</evidence>
<comment type="similarity">
    <text evidence="1">Belongs to the bacterial solute-binding protein 9 family.</text>
</comment>
<dbReference type="GO" id="GO:0046872">
    <property type="term" value="F:metal ion binding"/>
    <property type="evidence" value="ECO:0007669"/>
    <property type="project" value="InterPro"/>
</dbReference>
<feature type="compositionally biased region" description="Basic and acidic residues" evidence="6">
    <location>
        <begin position="125"/>
        <end position="187"/>
    </location>
</feature>
<evidence type="ECO:0000313" key="8">
    <source>
        <dbReference type="EMBL" id="PRZ46157.1"/>
    </source>
</evidence>
<dbReference type="InterPro" id="IPR050492">
    <property type="entry name" value="Bact_metal-bind_prot9"/>
</dbReference>
<dbReference type="InterPro" id="IPR006127">
    <property type="entry name" value="ZnuA-like"/>
</dbReference>
<dbReference type="Proteomes" id="UP000237718">
    <property type="component" value="Unassembled WGS sequence"/>
</dbReference>
<gene>
    <name evidence="8" type="ORF">CLV89_11148</name>
</gene>
<reference evidence="8 9" key="1">
    <citation type="submission" date="2018-03" db="EMBL/GenBank/DDBJ databases">
        <title>Genomic Encyclopedia of Archaeal and Bacterial Type Strains, Phase II (KMG-II): from individual species to whole genera.</title>
        <authorList>
            <person name="Goeker M."/>
        </authorList>
    </citation>
    <scope>NUCLEOTIDE SEQUENCE [LARGE SCALE GENOMIC DNA]</scope>
    <source>
        <strain evidence="8 9">DSM 25328</strain>
    </source>
</reference>
<dbReference type="GO" id="GO:0006829">
    <property type="term" value="P:zinc ion transport"/>
    <property type="evidence" value="ECO:0007669"/>
    <property type="project" value="UniProtKB-KW"/>
</dbReference>
<keyword evidence="4 7" id="KW-0732">Signal</keyword>
<protein>
    <recommendedName>
        <fullName evidence="2">High-affinity zinc uptake system protein ZnuA</fullName>
    </recommendedName>
</protein>
<evidence type="ECO:0000256" key="1">
    <source>
        <dbReference type="ARBA" id="ARBA00011028"/>
    </source>
</evidence>
<dbReference type="SUPFAM" id="SSF53807">
    <property type="entry name" value="Helical backbone' metal receptor"/>
    <property type="match status" value="1"/>
</dbReference>
<evidence type="ECO:0000256" key="5">
    <source>
        <dbReference type="ARBA" id="ARBA00022906"/>
    </source>
</evidence>
<dbReference type="RefSeq" id="WP_106164651.1">
    <property type="nucleotide sequence ID" value="NZ_PVUF01000011.1"/>
</dbReference>
<feature type="chain" id="PRO_5015394287" description="High-affinity zinc uptake system protein ZnuA" evidence="7">
    <location>
        <begin position="22"/>
        <end position="354"/>
    </location>
</feature>
<feature type="signal peptide" evidence="7">
    <location>
        <begin position="1"/>
        <end position="21"/>
    </location>
</feature>
<evidence type="ECO:0000256" key="3">
    <source>
        <dbReference type="ARBA" id="ARBA00022448"/>
    </source>
</evidence>
<accession>A0A2T1ACA2</accession>
<keyword evidence="5" id="KW-0406">Ion transport</keyword>
<evidence type="ECO:0000256" key="7">
    <source>
        <dbReference type="SAM" id="SignalP"/>
    </source>
</evidence>
<keyword evidence="5" id="KW-0862">Zinc</keyword>
<dbReference type="PANTHER" id="PTHR42953:SF3">
    <property type="entry name" value="HIGH-AFFINITY ZINC UPTAKE SYSTEM PROTEIN ZNUA"/>
    <property type="match status" value="1"/>
</dbReference>
<keyword evidence="3" id="KW-0813">Transport</keyword>
<evidence type="ECO:0000313" key="9">
    <source>
        <dbReference type="Proteomes" id="UP000237718"/>
    </source>
</evidence>
<dbReference type="PANTHER" id="PTHR42953">
    <property type="entry name" value="HIGH-AFFINITY ZINC UPTAKE SYSTEM PROTEIN ZNUA-RELATED"/>
    <property type="match status" value="1"/>
</dbReference>
<name>A0A2T1ACA2_TRISK</name>
<keyword evidence="5" id="KW-0864">Zinc transport</keyword>
<feature type="region of interest" description="Disordered" evidence="6">
    <location>
        <begin position="125"/>
        <end position="191"/>
    </location>
</feature>
<dbReference type="Pfam" id="PF01297">
    <property type="entry name" value="ZnuA"/>
    <property type="match status" value="1"/>
</dbReference>